<dbReference type="PANTHER" id="PTHR43557">
    <property type="entry name" value="APOPTOSIS-INDUCING FACTOR 1"/>
    <property type="match status" value="1"/>
</dbReference>
<dbReference type="Pfam" id="PF07992">
    <property type="entry name" value="Pyr_redox_2"/>
    <property type="match status" value="1"/>
</dbReference>
<dbReference type="SUPFAM" id="SSF55424">
    <property type="entry name" value="FAD/NAD-linked reductases, dimerisation (C-terminal) domain"/>
    <property type="match status" value="1"/>
</dbReference>
<dbReference type="Proteomes" id="UP001601992">
    <property type="component" value="Unassembled WGS sequence"/>
</dbReference>
<dbReference type="SUPFAM" id="SSF51905">
    <property type="entry name" value="FAD/NAD(P)-binding domain"/>
    <property type="match status" value="1"/>
</dbReference>
<proteinExistence type="predicted"/>
<evidence type="ECO:0000313" key="8">
    <source>
        <dbReference type="Proteomes" id="UP001601992"/>
    </source>
</evidence>
<dbReference type="Gene3D" id="3.30.390.30">
    <property type="match status" value="1"/>
</dbReference>
<dbReference type="InterPro" id="IPR023753">
    <property type="entry name" value="FAD/NAD-binding_dom"/>
</dbReference>
<dbReference type="InterPro" id="IPR028202">
    <property type="entry name" value="Reductase_C"/>
</dbReference>
<dbReference type="Gene3D" id="3.50.50.60">
    <property type="entry name" value="FAD/NAD(P)-binding domain"/>
    <property type="match status" value="2"/>
</dbReference>
<keyword evidence="8" id="KW-1185">Reference proteome</keyword>
<evidence type="ECO:0000256" key="2">
    <source>
        <dbReference type="ARBA" id="ARBA00022630"/>
    </source>
</evidence>
<dbReference type="InterPro" id="IPR016156">
    <property type="entry name" value="FAD/NAD-linked_Rdtase_dimer_sf"/>
</dbReference>
<protein>
    <submittedName>
        <fullName evidence="7">NAD(P)/FAD-dependent oxidoreductase</fullName>
    </submittedName>
</protein>
<evidence type="ECO:0000259" key="6">
    <source>
        <dbReference type="Pfam" id="PF14759"/>
    </source>
</evidence>
<accession>A0ABW6SFA5</accession>
<evidence type="ECO:0000256" key="4">
    <source>
        <dbReference type="ARBA" id="ARBA00023002"/>
    </source>
</evidence>
<reference evidence="7 8" key="1">
    <citation type="submission" date="2024-10" db="EMBL/GenBank/DDBJ databases">
        <title>The Natural Products Discovery Center: Release of the First 8490 Sequenced Strains for Exploring Actinobacteria Biosynthetic Diversity.</title>
        <authorList>
            <person name="Kalkreuter E."/>
            <person name="Kautsar S.A."/>
            <person name="Yang D."/>
            <person name="Bader C.D."/>
            <person name="Teijaro C.N."/>
            <person name="Fluegel L."/>
            <person name="Davis C.M."/>
            <person name="Simpson J.R."/>
            <person name="Lauterbach L."/>
            <person name="Steele A.D."/>
            <person name="Gui C."/>
            <person name="Meng S."/>
            <person name="Li G."/>
            <person name="Viehrig K."/>
            <person name="Ye F."/>
            <person name="Su P."/>
            <person name="Kiefer A.F."/>
            <person name="Nichols A."/>
            <person name="Cepeda A.J."/>
            <person name="Yan W."/>
            <person name="Fan B."/>
            <person name="Jiang Y."/>
            <person name="Adhikari A."/>
            <person name="Zheng C.-J."/>
            <person name="Schuster L."/>
            <person name="Cowan T.M."/>
            <person name="Smanski M.J."/>
            <person name="Chevrette M.G."/>
            <person name="De Carvalho L.P.S."/>
            <person name="Shen B."/>
        </authorList>
    </citation>
    <scope>NUCLEOTIDE SEQUENCE [LARGE SCALE GENOMIC DNA]</scope>
    <source>
        <strain evidence="7 8">NPDC002593</strain>
    </source>
</reference>
<dbReference type="PRINTS" id="PR00411">
    <property type="entry name" value="PNDRDTASEI"/>
</dbReference>
<feature type="domain" description="Reductase C-terminal" evidence="6">
    <location>
        <begin position="324"/>
        <end position="408"/>
    </location>
</feature>
<dbReference type="EMBL" id="JBIAQY010000021">
    <property type="protein sequence ID" value="MFF3573831.1"/>
    <property type="molecule type" value="Genomic_DNA"/>
</dbReference>
<evidence type="ECO:0000256" key="3">
    <source>
        <dbReference type="ARBA" id="ARBA00022827"/>
    </source>
</evidence>
<evidence type="ECO:0000256" key="1">
    <source>
        <dbReference type="ARBA" id="ARBA00001974"/>
    </source>
</evidence>
<dbReference type="InterPro" id="IPR050446">
    <property type="entry name" value="FAD-oxidoreductase/Apoptosis"/>
</dbReference>
<dbReference type="PRINTS" id="PR00368">
    <property type="entry name" value="FADPNR"/>
</dbReference>
<name>A0ABW6SFA5_9NOCA</name>
<comment type="caution">
    <text evidence="7">The sequence shown here is derived from an EMBL/GenBank/DDBJ whole genome shotgun (WGS) entry which is preliminary data.</text>
</comment>
<dbReference type="RefSeq" id="WP_040829666.1">
    <property type="nucleotide sequence ID" value="NZ_JBIAQY010000021.1"/>
</dbReference>
<comment type="cofactor">
    <cofactor evidence="1">
        <name>FAD</name>
        <dbReference type="ChEBI" id="CHEBI:57692"/>
    </cofactor>
</comment>
<gene>
    <name evidence="7" type="ORF">ACFYXQ_39365</name>
</gene>
<evidence type="ECO:0000313" key="7">
    <source>
        <dbReference type="EMBL" id="MFF3573831.1"/>
    </source>
</evidence>
<dbReference type="PANTHER" id="PTHR43557:SF2">
    <property type="entry name" value="RIESKE DOMAIN-CONTAINING PROTEIN-RELATED"/>
    <property type="match status" value="1"/>
</dbReference>
<keyword evidence="2" id="KW-0285">Flavoprotein</keyword>
<dbReference type="InterPro" id="IPR036188">
    <property type="entry name" value="FAD/NAD-bd_sf"/>
</dbReference>
<sequence length="408" mass="43692">MPRDFDTLIVGAGQAGAQVALSLAAAGYQGTVGLIGAEPTPPYERPPLSKGFLTGSVDRDALDIRSAQFWESTGVRILTGREIVHVDPEAHLARDSQDTTYRYRNLVWAAGGTARSLPIPGTDLRGVYRLRTVEDAVSLRSALRTARRAVVIGGGYIGLETAAGLRQAGLAVTVVESQSRLLARVTGPDVSDYIARRHREAGVRLHLGVGVPEFWGRDGKVRSVRLTTGSDIPADLVLVGVGLAPNLDVLAVAGADCSDGIEVDDHCRTSLSDVYAIGDCAAFVGSHFGGNRVRLESVQNAVDQAKTVADALLGKPRPYVPLPWFWSHQYDIKLQTVGLQKGHDHAVLRGDPATDRFSVVYLSRGSVIAVDAVNHVRDYAQAKRLVATRAVVDPEILSDSSVQLKELV</sequence>
<keyword evidence="4" id="KW-0560">Oxidoreductase</keyword>
<organism evidence="7 8">
    <name type="scientific">Nocardia jiangxiensis</name>
    <dbReference type="NCBI Taxonomy" id="282685"/>
    <lineage>
        <taxon>Bacteria</taxon>
        <taxon>Bacillati</taxon>
        <taxon>Actinomycetota</taxon>
        <taxon>Actinomycetes</taxon>
        <taxon>Mycobacteriales</taxon>
        <taxon>Nocardiaceae</taxon>
        <taxon>Nocardia</taxon>
    </lineage>
</organism>
<keyword evidence="3" id="KW-0274">FAD</keyword>
<feature type="domain" description="FAD/NAD(P)-binding" evidence="5">
    <location>
        <begin position="5"/>
        <end position="305"/>
    </location>
</feature>
<evidence type="ECO:0000259" key="5">
    <source>
        <dbReference type="Pfam" id="PF07992"/>
    </source>
</evidence>
<dbReference type="Pfam" id="PF14759">
    <property type="entry name" value="Reductase_C"/>
    <property type="match status" value="1"/>
</dbReference>